<gene>
    <name evidence="7" type="ORF">METZ01_LOCUS188159</name>
</gene>
<keyword evidence="2" id="KW-0285">Flavoprotein</keyword>
<feature type="domain" description="FAD dependent oxidoreductase" evidence="6">
    <location>
        <begin position="4"/>
        <end position="252"/>
    </location>
</feature>
<reference evidence="7" key="1">
    <citation type="submission" date="2018-05" db="EMBL/GenBank/DDBJ databases">
        <authorList>
            <person name="Lanie J.A."/>
            <person name="Ng W.-L."/>
            <person name="Kazmierczak K.M."/>
            <person name="Andrzejewski T.M."/>
            <person name="Davidsen T.M."/>
            <person name="Wayne K.J."/>
            <person name="Tettelin H."/>
            <person name="Glass J.I."/>
            <person name="Rusch D."/>
            <person name="Podicherti R."/>
            <person name="Tsui H.-C.T."/>
            <person name="Winkler M.E."/>
        </authorList>
    </citation>
    <scope>NUCLEOTIDE SEQUENCE</scope>
</reference>
<evidence type="ECO:0000256" key="5">
    <source>
        <dbReference type="ARBA" id="ARBA00037941"/>
    </source>
</evidence>
<dbReference type="InterPro" id="IPR036188">
    <property type="entry name" value="FAD/NAD-bd_sf"/>
</dbReference>
<evidence type="ECO:0000256" key="1">
    <source>
        <dbReference type="ARBA" id="ARBA00001974"/>
    </source>
</evidence>
<dbReference type="PANTHER" id="PTHR43104:SF4">
    <property type="entry name" value="L-2-HYDROXYGLUTARATE DEHYDROGENASE, MITOCHONDRIAL"/>
    <property type="match status" value="1"/>
</dbReference>
<dbReference type="EMBL" id="UINC01038373">
    <property type="protein sequence ID" value="SVB35305.1"/>
    <property type="molecule type" value="Genomic_DNA"/>
</dbReference>
<dbReference type="InterPro" id="IPR006076">
    <property type="entry name" value="FAD-dep_OxRdtase"/>
</dbReference>
<keyword evidence="3" id="KW-0274">FAD</keyword>
<dbReference type="Pfam" id="PF01266">
    <property type="entry name" value="DAO"/>
    <property type="match status" value="1"/>
</dbReference>
<organism evidence="7">
    <name type="scientific">marine metagenome</name>
    <dbReference type="NCBI Taxonomy" id="408172"/>
    <lineage>
        <taxon>unclassified sequences</taxon>
        <taxon>metagenomes</taxon>
        <taxon>ecological metagenomes</taxon>
    </lineage>
</organism>
<dbReference type="PANTHER" id="PTHR43104">
    <property type="entry name" value="L-2-HYDROXYGLUTARATE DEHYDROGENASE, MITOCHONDRIAL"/>
    <property type="match status" value="1"/>
</dbReference>
<proteinExistence type="inferred from homology"/>
<protein>
    <recommendedName>
        <fullName evidence="6">FAD dependent oxidoreductase domain-containing protein</fullName>
    </recommendedName>
</protein>
<accession>A0A382DAK9</accession>
<dbReference type="GO" id="GO:0047545">
    <property type="term" value="F:(S)-2-hydroxyglutarate dehydrogenase activity"/>
    <property type="evidence" value="ECO:0007669"/>
    <property type="project" value="TreeGrafter"/>
</dbReference>
<dbReference type="Gene3D" id="3.50.50.60">
    <property type="entry name" value="FAD/NAD(P)-binding domain"/>
    <property type="match status" value="2"/>
</dbReference>
<evidence type="ECO:0000256" key="3">
    <source>
        <dbReference type="ARBA" id="ARBA00022827"/>
    </source>
</evidence>
<sequence length="255" mass="28985">RNIKKLTKSQTLQLEPLIRCEESLLVPSSGIVDAVSFMRSLEGQILDSGNMISYQSLVSKINFDGKIFTLRVLDNNNQETTIKCRNLINSTGLYATDIANKIEGLKKEFVPKTFFAKGNYFSINKDLGIRHLVYPIPNEFSLGIHLTPELDYSVKFGPDFEWIEDRENYKVDINKKKLFINEIMKFLPDLDSDSLNPSYAGIRPIVEKKEKSKRDFIIQTDSIHSIPNLINLYGIESPGLTSSLAIALHVRDLLE</sequence>
<dbReference type="AlphaFoldDB" id="A0A382DAK9"/>
<comment type="similarity">
    <text evidence="5">Belongs to the L2HGDH family.</text>
</comment>
<feature type="non-terminal residue" evidence="7">
    <location>
        <position position="1"/>
    </location>
</feature>
<evidence type="ECO:0000256" key="2">
    <source>
        <dbReference type="ARBA" id="ARBA00022630"/>
    </source>
</evidence>
<dbReference type="SUPFAM" id="SSF51905">
    <property type="entry name" value="FAD/NAD(P)-binding domain"/>
    <property type="match status" value="1"/>
</dbReference>
<name>A0A382DAK9_9ZZZZ</name>
<evidence type="ECO:0000313" key="7">
    <source>
        <dbReference type="EMBL" id="SVB35305.1"/>
    </source>
</evidence>
<evidence type="ECO:0000259" key="6">
    <source>
        <dbReference type="Pfam" id="PF01266"/>
    </source>
</evidence>
<evidence type="ECO:0000256" key="4">
    <source>
        <dbReference type="ARBA" id="ARBA00023002"/>
    </source>
</evidence>
<comment type="cofactor">
    <cofactor evidence="1">
        <name>FAD</name>
        <dbReference type="ChEBI" id="CHEBI:57692"/>
    </cofactor>
</comment>
<keyword evidence="4" id="KW-0560">Oxidoreductase</keyword>